<dbReference type="RefSeq" id="WP_013417627.1">
    <property type="nucleotide sequence ID" value="NC_014659.1"/>
</dbReference>
<evidence type="ECO:0000313" key="4">
    <source>
        <dbReference type="Proteomes" id="UP000006892"/>
    </source>
</evidence>
<feature type="domain" description="ORC1/DEAH AAA+ ATPase" evidence="2">
    <location>
        <begin position="57"/>
        <end position="191"/>
    </location>
</feature>
<dbReference type="KEGG" id="req:REQ_46400"/>
<dbReference type="InterPro" id="IPR049945">
    <property type="entry name" value="AAA_22"/>
</dbReference>
<evidence type="ECO:0000259" key="2">
    <source>
        <dbReference type="Pfam" id="PF13401"/>
    </source>
</evidence>
<reference evidence="3" key="1">
    <citation type="journal article" date="2010" name="PLoS Genet.">
        <title>The genome of a pathogenic rhodococcus: cooptive virulence underpinned by key gene acquisitions.</title>
        <authorList>
            <person name="Letek M."/>
            <person name="Gonzalez P."/>
            <person name="Macarthur I."/>
            <person name="Rodriguez H."/>
            <person name="Freeman T.C."/>
            <person name="Valero-Rello A."/>
            <person name="Blanco M."/>
            <person name="Buckley T."/>
            <person name="Cherevach I."/>
            <person name="Fahey R."/>
            <person name="Hapeshi A."/>
            <person name="Holdstock J."/>
            <person name="Leadon D."/>
            <person name="Navas J."/>
            <person name="Ocampo A."/>
            <person name="Quail M.A."/>
            <person name="Sanders M."/>
            <person name="Scortti M.M."/>
            <person name="Prescott J.F."/>
            <person name="Fogarty U."/>
            <person name="Meijer W.G."/>
            <person name="Parkhill J."/>
            <person name="Bentley S.D."/>
            <person name="Vazquez-Boland J.A."/>
        </authorList>
    </citation>
    <scope>NUCLEOTIDE SEQUENCE [LARGE SCALE GENOMIC DNA]</scope>
    <source>
        <strain evidence="3 4">103S</strain>
    </source>
</reference>
<dbReference type="Proteomes" id="UP001154400">
    <property type="component" value="Chromosome"/>
</dbReference>
<gene>
    <name evidence="3" type="ordered locus">REQ_46400</name>
</gene>
<sequence length="254" mass="27580">MSWGQLRALGENERERYDEQRRIWHANIGPLATPQLRSAHDSMWEIVDSNRQDSDHAKGAIALDAYPGLGKTTTADAFGFAYHRALLARNGPATDGGDQHIPVCHIGLTSNTTMRTLNMMICDFYGHPATTGSAAIFAKRAVDCVLSCDTQLIIIDDVHFLNARSKDGLAIVNHFKWLANELPVTFLFVGVDLRGRGLMSEGLTASASARAQTARRWTRLTLAPTSRPDPGGQIGGGSYSVSKKTSSSPVATKE</sequence>
<dbReference type="InterPro" id="IPR027417">
    <property type="entry name" value="P-loop_NTPase"/>
</dbReference>
<proteinExistence type="predicted"/>
<evidence type="ECO:0000313" key="3">
    <source>
        <dbReference type="EMBL" id="CBH50586.1"/>
    </source>
</evidence>
<dbReference type="GO" id="GO:0016887">
    <property type="term" value="F:ATP hydrolysis activity"/>
    <property type="evidence" value="ECO:0007669"/>
    <property type="project" value="InterPro"/>
</dbReference>
<dbReference type="EMBL" id="FN563149">
    <property type="protein sequence ID" value="CBH50586.1"/>
    <property type="molecule type" value="Genomic_DNA"/>
</dbReference>
<name>A0A3S5YD81_RHOH1</name>
<protein>
    <recommendedName>
        <fullName evidence="2">ORC1/DEAH AAA+ ATPase domain-containing protein</fullName>
    </recommendedName>
</protein>
<dbReference type="AlphaFoldDB" id="A0A3S5YD81"/>
<feature type="region of interest" description="Disordered" evidence="1">
    <location>
        <begin position="222"/>
        <end position="254"/>
    </location>
</feature>
<accession>A0A3S5YD81</accession>
<evidence type="ECO:0000256" key="1">
    <source>
        <dbReference type="SAM" id="MobiDB-lite"/>
    </source>
</evidence>
<feature type="compositionally biased region" description="Low complexity" evidence="1">
    <location>
        <begin position="239"/>
        <end position="248"/>
    </location>
</feature>
<organism evidence="3">
    <name type="scientific">Rhodococcus hoagii (strain 103S)</name>
    <name type="common">Rhodococcus equi</name>
    <dbReference type="NCBI Taxonomy" id="685727"/>
    <lineage>
        <taxon>Bacteria</taxon>
        <taxon>Bacillati</taxon>
        <taxon>Actinomycetota</taxon>
        <taxon>Actinomycetes</taxon>
        <taxon>Mycobacteriales</taxon>
        <taxon>Nocardiaceae</taxon>
        <taxon>Prescottella</taxon>
    </lineage>
</organism>
<dbReference type="SUPFAM" id="SSF52540">
    <property type="entry name" value="P-loop containing nucleoside triphosphate hydrolases"/>
    <property type="match status" value="1"/>
</dbReference>
<dbReference type="Pfam" id="PF13401">
    <property type="entry name" value="AAA_22"/>
    <property type="match status" value="1"/>
</dbReference>